<evidence type="ECO:0000313" key="3">
    <source>
        <dbReference type="Proteomes" id="UP000834458"/>
    </source>
</evidence>
<evidence type="ECO:0000256" key="1">
    <source>
        <dbReference type="SAM" id="MobiDB-lite"/>
    </source>
</evidence>
<dbReference type="Gene3D" id="1.10.238.160">
    <property type="match status" value="1"/>
</dbReference>
<evidence type="ECO:0000313" key="2">
    <source>
        <dbReference type="EMBL" id="CAB5681629.1"/>
    </source>
</evidence>
<dbReference type="Pfam" id="PF05930">
    <property type="entry name" value="Phage_AlpA"/>
    <property type="match status" value="1"/>
</dbReference>
<feature type="region of interest" description="Disordered" evidence="1">
    <location>
        <begin position="1"/>
        <end position="21"/>
    </location>
</feature>
<dbReference type="InterPro" id="IPR010260">
    <property type="entry name" value="AlpA"/>
</dbReference>
<comment type="caution">
    <text evidence="2">The sequence shown here is derived from an EMBL/GenBank/DDBJ whole genome shotgun (WGS) entry which is preliminary data.</text>
</comment>
<proteinExistence type="predicted"/>
<dbReference type="AlphaFoldDB" id="A0AA35D6E8"/>
<feature type="compositionally biased region" description="Polar residues" evidence="1">
    <location>
        <begin position="127"/>
        <end position="139"/>
    </location>
</feature>
<accession>A0AA35D6E8</accession>
<protein>
    <submittedName>
        <fullName evidence="2">Predicted transcriptional regulator</fullName>
    </submittedName>
</protein>
<gene>
    <name evidence="2" type="ORF">GHA_01435</name>
</gene>
<organism evidence="2 3">
    <name type="scientific">Comamonas aquatica</name>
    <dbReference type="NCBI Taxonomy" id="225991"/>
    <lineage>
        <taxon>Bacteria</taxon>
        <taxon>Pseudomonadati</taxon>
        <taxon>Pseudomonadota</taxon>
        <taxon>Betaproteobacteria</taxon>
        <taxon>Burkholderiales</taxon>
        <taxon>Comamonadaceae</taxon>
        <taxon>Comamonas</taxon>
    </lineage>
</organism>
<dbReference type="RefSeq" id="WP_234686710.1">
    <property type="nucleotide sequence ID" value="NZ_CAHPSC010000015.1"/>
</dbReference>
<dbReference type="Proteomes" id="UP000834458">
    <property type="component" value="Unassembled WGS sequence"/>
</dbReference>
<feature type="compositionally biased region" description="Polar residues" evidence="1">
    <location>
        <begin position="1"/>
        <end position="18"/>
    </location>
</feature>
<name>A0AA35D6E8_9BURK</name>
<feature type="compositionally biased region" description="Low complexity" evidence="1">
    <location>
        <begin position="105"/>
        <end position="115"/>
    </location>
</feature>
<feature type="region of interest" description="Disordered" evidence="1">
    <location>
        <begin position="99"/>
        <end position="139"/>
    </location>
</feature>
<sequence length="223" mass="24556">MKTTQIAPQSAPESTSAEPCNLYRGTNKAGVHKLEIGGHLFDGYGKVQRHKSEQASKGVQIKPASEVPKNGLALQCVSAKTGNLFLFVGTVQAQKKVAHVEQRRPATATTTNQPTAPKPTPALIQKKTASTSKVDGKNQSIAKEMQRIREAKEAGLDPNVRMEFVEHFLNISRATLYRKMDTSQFPKPIKHGHINFWPLSVIEQFATGQWTAQFTQTSHPVSE</sequence>
<reference evidence="2" key="1">
    <citation type="submission" date="2020-05" db="EMBL/GenBank/DDBJ databases">
        <authorList>
            <person name="Delgado-Blas J."/>
        </authorList>
    </citation>
    <scope>NUCLEOTIDE SEQUENCE</scope>
    <source>
        <strain evidence="2">BB1454</strain>
    </source>
</reference>
<dbReference type="EMBL" id="CAHPSC010000015">
    <property type="protein sequence ID" value="CAB5681629.1"/>
    <property type="molecule type" value="Genomic_DNA"/>
</dbReference>